<dbReference type="SMART" id="SM00382">
    <property type="entry name" value="AAA"/>
    <property type="match status" value="1"/>
</dbReference>
<comment type="caution">
    <text evidence="2">The sequence shown here is derived from an EMBL/GenBank/DDBJ whole genome shotgun (WGS) entry which is preliminary data.</text>
</comment>
<accession>A0A2M7RN80</accession>
<dbReference type="AlphaFoldDB" id="A0A2M7RN80"/>
<dbReference type="Pfam" id="PF13635">
    <property type="entry name" value="DUF4143"/>
    <property type="match status" value="1"/>
</dbReference>
<dbReference type="InterPro" id="IPR025420">
    <property type="entry name" value="DUF4143"/>
</dbReference>
<dbReference type="InterPro" id="IPR041682">
    <property type="entry name" value="AAA_14"/>
</dbReference>
<dbReference type="SUPFAM" id="SSF52540">
    <property type="entry name" value="P-loop containing nucleoside triphosphate hydrolases"/>
    <property type="match status" value="1"/>
</dbReference>
<sequence>MILPRFYQLNKYLEPNKVLVIYGSRQTGKTTLLKNFLSSVKLKYKFDSGDNIKIQQILSSQDFSKIDEYASGYKLIVIDEAQRIPNVGMGLKILVDQIPNIKIIATGSSSFELSGQIGEPLTGRKKTLILYPISQLELVKIYNVYELKEKLPEFLVFGGYPAVLTAKTKINKISTLEEIINSYLLKDILELEKIKSSKILLDLLRLIAFQTGDEVSLTELGASLGLDYKTIARYLDLLEKSFVLFNLRGFSKNLRKEITKKSKYYFYDTGIRNAVISNFNNLEMRDDVGKLWENFLVVERLKTQQYHNIFANNYFWRTWDKKEIDWVEEREGKLFGFEFKFLAAKTKIPQEFLQTYSNAKIEIITRENYLKFLQVK</sequence>
<dbReference type="PANTHER" id="PTHR43566:SF1">
    <property type="entry name" value="AAA+ ATPASE DOMAIN-CONTAINING PROTEIN"/>
    <property type="match status" value="1"/>
</dbReference>
<name>A0A2M7RN80_9BACT</name>
<proteinExistence type="predicted"/>
<feature type="domain" description="AAA+ ATPase" evidence="1">
    <location>
        <begin position="15"/>
        <end position="137"/>
    </location>
</feature>
<evidence type="ECO:0000313" key="3">
    <source>
        <dbReference type="Proteomes" id="UP000229371"/>
    </source>
</evidence>
<dbReference type="Pfam" id="PF13173">
    <property type="entry name" value="AAA_14"/>
    <property type="match status" value="1"/>
</dbReference>
<protein>
    <submittedName>
        <fullName evidence="2">AAA family ATPase</fullName>
    </submittedName>
</protein>
<dbReference type="InterPro" id="IPR027417">
    <property type="entry name" value="P-loop_NTPase"/>
</dbReference>
<gene>
    <name evidence="2" type="ORF">COY61_01150</name>
</gene>
<dbReference type="Gene3D" id="3.40.50.300">
    <property type="entry name" value="P-loop containing nucleotide triphosphate hydrolases"/>
    <property type="match status" value="1"/>
</dbReference>
<organism evidence="2 3">
    <name type="scientific">bacterium (Candidatus Gribaldobacteria) CG_4_10_14_0_8_um_filter_33_9</name>
    <dbReference type="NCBI Taxonomy" id="2014266"/>
    <lineage>
        <taxon>Bacteria</taxon>
        <taxon>Candidatus Gribaldobacteria</taxon>
    </lineage>
</organism>
<dbReference type="InterPro" id="IPR003593">
    <property type="entry name" value="AAA+_ATPase"/>
</dbReference>
<evidence type="ECO:0000313" key="2">
    <source>
        <dbReference type="EMBL" id="PIZ00933.1"/>
    </source>
</evidence>
<evidence type="ECO:0000259" key="1">
    <source>
        <dbReference type="SMART" id="SM00382"/>
    </source>
</evidence>
<reference evidence="3" key="1">
    <citation type="submission" date="2017-09" db="EMBL/GenBank/DDBJ databases">
        <title>Depth-based differentiation of microbial function through sediment-hosted aquifers and enrichment of novel symbionts in the deep terrestrial subsurface.</title>
        <authorList>
            <person name="Probst A.J."/>
            <person name="Ladd B."/>
            <person name="Jarett J.K."/>
            <person name="Geller-Mcgrath D.E."/>
            <person name="Sieber C.M.K."/>
            <person name="Emerson J.B."/>
            <person name="Anantharaman K."/>
            <person name="Thomas B.C."/>
            <person name="Malmstrom R."/>
            <person name="Stieglmeier M."/>
            <person name="Klingl A."/>
            <person name="Woyke T."/>
            <person name="Ryan C.M."/>
            <person name="Banfield J.F."/>
        </authorList>
    </citation>
    <scope>NUCLEOTIDE SEQUENCE [LARGE SCALE GENOMIC DNA]</scope>
</reference>
<dbReference type="EMBL" id="PFMI01000030">
    <property type="protein sequence ID" value="PIZ00933.1"/>
    <property type="molecule type" value="Genomic_DNA"/>
</dbReference>
<dbReference type="Proteomes" id="UP000229371">
    <property type="component" value="Unassembled WGS sequence"/>
</dbReference>
<dbReference type="PANTHER" id="PTHR43566">
    <property type="entry name" value="CONSERVED PROTEIN"/>
    <property type="match status" value="1"/>
</dbReference>